<evidence type="ECO:0000313" key="6">
    <source>
        <dbReference type="Proteomes" id="UP000252085"/>
    </source>
</evidence>
<dbReference type="GO" id="GO:0046872">
    <property type="term" value="F:metal ion binding"/>
    <property type="evidence" value="ECO:0007669"/>
    <property type="project" value="UniProtKB-KW"/>
</dbReference>
<evidence type="ECO:0000259" key="4">
    <source>
        <dbReference type="PROSITE" id="PS51462"/>
    </source>
</evidence>
<dbReference type="InterPro" id="IPR015797">
    <property type="entry name" value="NUDIX_hydrolase-like_dom_sf"/>
</dbReference>
<comment type="cofactor">
    <cofactor evidence="1">
        <name>Mn(2+)</name>
        <dbReference type="ChEBI" id="CHEBI:29035"/>
    </cofactor>
</comment>
<dbReference type="PANTHER" id="PTHR12629:SF6">
    <property type="entry name" value="DIPHOSPHOINOSITOL POLYPHOSPHATE PHOSPHOHYDROLASE 2-RELATED"/>
    <property type="match status" value="1"/>
</dbReference>
<dbReference type="PROSITE" id="PS00893">
    <property type="entry name" value="NUDIX_BOX"/>
    <property type="match status" value="1"/>
</dbReference>
<proteinExistence type="predicted"/>
<keyword evidence="3" id="KW-0378">Hydrolase</keyword>
<dbReference type="GO" id="GO:1901909">
    <property type="term" value="P:diadenosine hexaphosphate catabolic process"/>
    <property type="evidence" value="ECO:0007669"/>
    <property type="project" value="TreeGrafter"/>
</dbReference>
<dbReference type="InterPro" id="IPR020084">
    <property type="entry name" value="NUDIX_hydrolase_CS"/>
</dbReference>
<comment type="caution">
    <text evidence="5">The sequence shown here is derived from an EMBL/GenBank/DDBJ whole genome shotgun (WGS) entry which is preliminary data.</text>
</comment>
<dbReference type="EMBL" id="LXQE01000096">
    <property type="protein sequence ID" value="RCJ39528.1"/>
    <property type="molecule type" value="Genomic_DNA"/>
</dbReference>
<reference evidence="5 6" key="1">
    <citation type="submission" date="2016-04" db="EMBL/GenBank/DDBJ databases">
        <authorList>
            <person name="Evans L.H."/>
            <person name="Alamgir A."/>
            <person name="Owens N."/>
            <person name="Weber N.D."/>
            <person name="Virtaneva K."/>
            <person name="Barbian K."/>
            <person name="Babar A."/>
            <person name="Rosenke K."/>
        </authorList>
    </citation>
    <scope>NUCLEOTIDE SEQUENCE [LARGE SCALE GENOMIC DNA]</scope>
    <source>
        <strain evidence="5">NIES-2108</strain>
    </source>
</reference>
<evidence type="ECO:0000256" key="3">
    <source>
        <dbReference type="ARBA" id="ARBA00022801"/>
    </source>
</evidence>
<dbReference type="PROSITE" id="PS51462">
    <property type="entry name" value="NUDIX"/>
    <property type="match status" value="1"/>
</dbReference>
<dbReference type="GO" id="GO:0005737">
    <property type="term" value="C:cytoplasm"/>
    <property type="evidence" value="ECO:0007669"/>
    <property type="project" value="TreeGrafter"/>
</dbReference>
<dbReference type="GO" id="GO:1901907">
    <property type="term" value="P:diadenosine pentaphosphate catabolic process"/>
    <property type="evidence" value="ECO:0007669"/>
    <property type="project" value="TreeGrafter"/>
</dbReference>
<dbReference type="Proteomes" id="UP000252085">
    <property type="component" value="Unassembled WGS sequence"/>
</dbReference>
<dbReference type="GO" id="GO:0034432">
    <property type="term" value="F:bis(5'-adenosyl)-pentaphosphatase activity"/>
    <property type="evidence" value="ECO:0007669"/>
    <property type="project" value="TreeGrafter"/>
</dbReference>
<dbReference type="CDD" id="cd04663">
    <property type="entry name" value="NUDIX_Hydrolase"/>
    <property type="match status" value="1"/>
</dbReference>
<dbReference type="SUPFAM" id="SSF55811">
    <property type="entry name" value="Nudix"/>
    <property type="match status" value="1"/>
</dbReference>
<name>A0A367RSL9_NOSPU</name>
<dbReference type="Gene3D" id="3.90.79.10">
    <property type="entry name" value="Nucleoside Triphosphate Pyrophosphohydrolase"/>
    <property type="match status" value="1"/>
</dbReference>
<evidence type="ECO:0000313" key="5">
    <source>
        <dbReference type="EMBL" id="RCJ39528.1"/>
    </source>
</evidence>
<protein>
    <recommendedName>
        <fullName evidence="4">Nudix hydrolase domain-containing protein</fullName>
    </recommendedName>
</protein>
<sequence>MSTQPIIKKAIAYVTNKDELMVFTHTDFPDAGVQVPAGTVEESEEPSEAVLREVYEESGVKGVCIIELLGIYQYNMTPYRNEIQERYVYHLELTQSTPSTWRHWEIHSSTSKNPIAFDFYWVKLDSSNVALAGGQGYFLSKLVRKIKNSGSSTNA</sequence>
<dbReference type="AlphaFoldDB" id="A0A367RSL9"/>
<organism evidence="5 6">
    <name type="scientific">Nostoc punctiforme NIES-2108</name>
    <dbReference type="NCBI Taxonomy" id="1356359"/>
    <lineage>
        <taxon>Bacteria</taxon>
        <taxon>Bacillati</taxon>
        <taxon>Cyanobacteriota</taxon>
        <taxon>Cyanophyceae</taxon>
        <taxon>Nostocales</taxon>
        <taxon>Nostocaceae</taxon>
        <taxon>Nostoc</taxon>
    </lineage>
</organism>
<keyword evidence="2" id="KW-0479">Metal-binding</keyword>
<dbReference type="GO" id="GO:0008486">
    <property type="term" value="F:diphosphoinositol-polyphosphate diphosphatase activity"/>
    <property type="evidence" value="ECO:0007669"/>
    <property type="project" value="TreeGrafter"/>
</dbReference>
<dbReference type="GO" id="GO:0071543">
    <property type="term" value="P:diphosphoinositol polyphosphate metabolic process"/>
    <property type="evidence" value="ECO:0007669"/>
    <property type="project" value="TreeGrafter"/>
</dbReference>
<dbReference type="GO" id="GO:0034431">
    <property type="term" value="F:bis(5'-adenosyl)-hexaphosphatase activity"/>
    <property type="evidence" value="ECO:0007669"/>
    <property type="project" value="TreeGrafter"/>
</dbReference>
<dbReference type="PANTHER" id="PTHR12629">
    <property type="entry name" value="DIPHOSPHOINOSITOL POLYPHOSPHATE PHOSPHOHYDROLASE"/>
    <property type="match status" value="1"/>
</dbReference>
<evidence type="ECO:0000256" key="1">
    <source>
        <dbReference type="ARBA" id="ARBA00001936"/>
    </source>
</evidence>
<dbReference type="GO" id="GO:0000298">
    <property type="term" value="F:endopolyphosphatase activity"/>
    <property type="evidence" value="ECO:0007669"/>
    <property type="project" value="TreeGrafter"/>
</dbReference>
<feature type="domain" description="Nudix hydrolase" evidence="4">
    <location>
        <begin position="5"/>
        <end position="144"/>
    </location>
</feature>
<dbReference type="InterPro" id="IPR000086">
    <property type="entry name" value="NUDIX_hydrolase_dom"/>
</dbReference>
<dbReference type="Pfam" id="PF00293">
    <property type="entry name" value="NUDIX"/>
    <property type="match status" value="1"/>
</dbReference>
<accession>A0A367RSL9</accession>
<gene>
    <name evidence="5" type="ORF">A6769_07180</name>
</gene>
<dbReference type="GO" id="GO:1901911">
    <property type="term" value="P:adenosine 5'-(hexahydrogen pentaphosphate) catabolic process"/>
    <property type="evidence" value="ECO:0007669"/>
    <property type="project" value="TreeGrafter"/>
</dbReference>
<evidence type="ECO:0000256" key="2">
    <source>
        <dbReference type="ARBA" id="ARBA00022723"/>
    </source>
</evidence>